<feature type="transmembrane region" description="Helical" evidence="1">
    <location>
        <begin position="6"/>
        <end position="29"/>
    </location>
</feature>
<dbReference type="OrthoDB" id="1699162at2"/>
<reference evidence="2 3" key="1">
    <citation type="submission" date="2012-01" db="EMBL/GenBank/DDBJ databases">
        <title>The Genome Sequence of Helcococcus kunzii ATCC 51366.</title>
        <authorList>
            <consortium name="The Broad Institute Genome Sequencing Platform"/>
            <person name="Earl A."/>
            <person name="Ward D."/>
            <person name="Feldgarden M."/>
            <person name="Gevers D."/>
            <person name="Huys G."/>
            <person name="Young S.K."/>
            <person name="Zeng Q."/>
            <person name="Gargeya S."/>
            <person name="Fitzgerald M."/>
            <person name="Haas B."/>
            <person name="Abouelleil A."/>
            <person name="Alvarado L."/>
            <person name="Arachchi H.M."/>
            <person name="Berlin A."/>
            <person name="Chapman S.B."/>
            <person name="Gearin G."/>
            <person name="Goldberg J."/>
            <person name="Griggs A."/>
            <person name="Gujja S."/>
            <person name="Hansen M."/>
            <person name="Heiman D."/>
            <person name="Howarth C."/>
            <person name="Larimer J."/>
            <person name="Lui A."/>
            <person name="MacDonald P.J.P."/>
            <person name="McCowen C."/>
            <person name="Montmayeur A."/>
            <person name="Murphy C."/>
            <person name="Neiman D."/>
            <person name="Pearson M."/>
            <person name="Priest M."/>
            <person name="Roberts A."/>
            <person name="Saif S."/>
            <person name="Shea T."/>
            <person name="Sisk P."/>
            <person name="Stolte C."/>
            <person name="Sykes S."/>
            <person name="Wortman J."/>
            <person name="Nusbaum C."/>
            <person name="Birren B."/>
        </authorList>
    </citation>
    <scope>NUCLEOTIDE SEQUENCE [LARGE SCALE GENOMIC DNA]</scope>
    <source>
        <strain evidence="2 3">ATCC 51366</strain>
    </source>
</reference>
<sequence length="80" mass="8661">MENIIFGIIAVFLVVLVLKILKVSVAVIWKFFWNGVIGLVLLFLVNTLGQGIGLNIEMNVINSLIAGVFGIPGIILLLLV</sequence>
<evidence type="ECO:0000256" key="1">
    <source>
        <dbReference type="SAM" id="Phobius"/>
    </source>
</evidence>
<dbReference type="GeneID" id="96998947"/>
<keyword evidence="1" id="KW-0812">Transmembrane</keyword>
<gene>
    <name evidence="2" type="ORF">HMPREF9709_00955</name>
</gene>
<name>H3NNP4_9FIRM</name>
<dbReference type="NCBIfam" id="TIGR02862">
    <property type="entry name" value="spore_BofA"/>
    <property type="match status" value="1"/>
</dbReference>
<dbReference type="RefSeq" id="WP_005398410.1">
    <property type="nucleotide sequence ID" value="NZ_JH601088.1"/>
</dbReference>
<proteinExistence type="predicted"/>
<dbReference type="STRING" id="883114.HMPREF9709_00955"/>
<keyword evidence="1" id="KW-1133">Transmembrane helix</keyword>
<accession>H3NNP4</accession>
<evidence type="ECO:0000313" key="2">
    <source>
        <dbReference type="EMBL" id="EHR34019.1"/>
    </source>
</evidence>
<comment type="caution">
    <text evidence="2">The sequence shown here is derived from an EMBL/GenBank/DDBJ whole genome shotgun (WGS) entry which is preliminary data.</text>
</comment>
<organism evidence="2 3">
    <name type="scientific">Helcococcus kunzii ATCC 51366</name>
    <dbReference type="NCBI Taxonomy" id="883114"/>
    <lineage>
        <taxon>Bacteria</taxon>
        <taxon>Bacillati</taxon>
        <taxon>Bacillota</taxon>
        <taxon>Tissierellia</taxon>
        <taxon>Tissierellales</taxon>
        <taxon>Peptoniphilaceae</taxon>
        <taxon>Helcococcus</taxon>
    </lineage>
</organism>
<dbReference type="EMBL" id="AGEI01000021">
    <property type="protein sequence ID" value="EHR34019.1"/>
    <property type="molecule type" value="Genomic_DNA"/>
</dbReference>
<keyword evidence="1" id="KW-0472">Membrane</keyword>
<feature type="transmembrane region" description="Helical" evidence="1">
    <location>
        <begin position="36"/>
        <end position="54"/>
    </location>
</feature>
<dbReference type="HOGENOM" id="CLU_167355_2_1_9"/>
<dbReference type="InterPro" id="IPR010001">
    <property type="entry name" value="BofA"/>
</dbReference>
<evidence type="ECO:0000313" key="3">
    <source>
        <dbReference type="Proteomes" id="UP000004191"/>
    </source>
</evidence>
<dbReference type="Proteomes" id="UP000004191">
    <property type="component" value="Unassembled WGS sequence"/>
</dbReference>
<keyword evidence="3" id="KW-1185">Reference proteome</keyword>
<dbReference type="Pfam" id="PF07441">
    <property type="entry name" value="BofA"/>
    <property type="match status" value="1"/>
</dbReference>
<protein>
    <submittedName>
        <fullName evidence="2">Pro-sigmaK processing inhibitor BofA</fullName>
    </submittedName>
</protein>
<feature type="transmembrane region" description="Helical" evidence="1">
    <location>
        <begin position="60"/>
        <end position="79"/>
    </location>
</feature>
<dbReference type="AlphaFoldDB" id="H3NNP4"/>